<dbReference type="NCBIfam" id="NF038032">
    <property type="entry name" value="CehA_McbA_metalo"/>
    <property type="match status" value="1"/>
</dbReference>
<dbReference type="PANTHER" id="PTHR42924:SF3">
    <property type="entry name" value="POLYMERASE_HISTIDINOL PHOSPHATASE N-TERMINAL DOMAIN-CONTAINING PROTEIN"/>
    <property type="match status" value="1"/>
</dbReference>
<evidence type="ECO:0000313" key="2">
    <source>
        <dbReference type="EMBL" id="RFU18639.1"/>
    </source>
</evidence>
<reference evidence="2 3" key="1">
    <citation type="submission" date="2018-08" db="EMBL/GenBank/DDBJ databases">
        <title>Acidipila sp. 4G-K13, an acidobacterium isolated from forest soil.</title>
        <authorList>
            <person name="Gao Z.-H."/>
            <person name="Qiu L.-H."/>
        </authorList>
    </citation>
    <scope>NUCLEOTIDE SEQUENCE [LARGE SCALE GENOMIC DNA]</scope>
    <source>
        <strain evidence="2 3">4G-K13</strain>
    </source>
</reference>
<dbReference type="GO" id="GO:0004534">
    <property type="term" value="F:5'-3' RNA exonuclease activity"/>
    <property type="evidence" value="ECO:0007669"/>
    <property type="project" value="TreeGrafter"/>
</dbReference>
<dbReference type="PANTHER" id="PTHR42924">
    <property type="entry name" value="EXONUCLEASE"/>
    <property type="match status" value="1"/>
</dbReference>
<dbReference type="Gene3D" id="3.20.20.140">
    <property type="entry name" value="Metal-dependent hydrolases"/>
    <property type="match status" value="1"/>
</dbReference>
<accession>A0A372IV28</accession>
<dbReference type="EMBL" id="QVQT01000001">
    <property type="protein sequence ID" value="RFU18639.1"/>
    <property type="molecule type" value="Genomic_DNA"/>
</dbReference>
<organism evidence="2 3">
    <name type="scientific">Paracidobacterium acidisoli</name>
    <dbReference type="NCBI Taxonomy" id="2303751"/>
    <lineage>
        <taxon>Bacteria</taxon>
        <taxon>Pseudomonadati</taxon>
        <taxon>Acidobacteriota</taxon>
        <taxon>Terriglobia</taxon>
        <taxon>Terriglobales</taxon>
        <taxon>Acidobacteriaceae</taxon>
        <taxon>Paracidobacterium</taxon>
    </lineage>
</organism>
<dbReference type="InterPro" id="IPR052018">
    <property type="entry name" value="PHP_domain"/>
</dbReference>
<dbReference type="OrthoDB" id="9804333at2"/>
<dbReference type="Proteomes" id="UP000264702">
    <property type="component" value="Unassembled WGS sequence"/>
</dbReference>
<sequence length="498" mass="53942">MLRFFPAILILLSGLGFGMPAAGQSGTAAKPDLVLRKTIRYTDYHHLMSIPFDVPAGTVRISMRFSYTGQEQRTALDMGIQGPEGFRGWSGGDKDGFTLSLADATPSYLPGPISPGRWRLLLGVPNIRPGVVSEFSAQVYFDRSVAEEMRDPLLQLRVRSGPGWYRGDLHMHTAHSDGACKSQNGRMVPCPLFRTVEDAAARGLDFIAITDHNTESHYDDERELQPYFDRVLLMPGREITTYQGHANLFGTTRFLDFRIGTDEVPNLNAMLRRVSGLGGIISINHPAAPSGENCMGCGWLPESTVDYHLIQAVEVVNGRNADGARSGVGFWEKLLNEGNHLTAIGGSDNHDADIAIPGPGSIGYPTTVVYADNLSTPAILDGIRAGHVFVDTEGTRDRLLEYSATAGGHTAMMGDALEVKDNASIHISVHVKGADGARLALIADGVEQPATPEMTIHGNDVRTALDVAGSTAHMWIRLEVRNDAGHRLLIGNPVYLSH</sequence>
<feature type="signal peptide" evidence="1">
    <location>
        <begin position="1"/>
        <end position="21"/>
    </location>
</feature>
<evidence type="ECO:0000256" key="1">
    <source>
        <dbReference type="SAM" id="SignalP"/>
    </source>
</evidence>
<dbReference type="RefSeq" id="WP_117297935.1">
    <property type="nucleotide sequence ID" value="NZ_QVQT02000001.1"/>
</dbReference>
<dbReference type="InterPro" id="IPR016195">
    <property type="entry name" value="Pol/histidinol_Pase-like"/>
</dbReference>
<name>A0A372IV28_9BACT</name>
<protein>
    <submittedName>
        <fullName evidence="2">PHP domain-containing protein</fullName>
    </submittedName>
</protein>
<gene>
    <name evidence="2" type="ORF">D0Y96_03600</name>
</gene>
<feature type="chain" id="PRO_5016918701" evidence="1">
    <location>
        <begin position="22"/>
        <end position="498"/>
    </location>
</feature>
<comment type="caution">
    <text evidence="2">The sequence shown here is derived from an EMBL/GenBank/DDBJ whole genome shotgun (WGS) entry which is preliminary data.</text>
</comment>
<dbReference type="AlphaFoldDB" id="A0A372IV28"/>
<keyword evidence="3" id="KW-1185">Reference proteome</keyword>
<keyword evidence="1" id="KW-0732">Signal</keyword>
<dbReference type="SUPFAM" id="SSF89550">
    <property type="entry name" value="PHP domain-like"/>
    <property type="match status" value="1"/>
</dbReference>
<proteinExistence type="predicted"/>
<dbReference type="GO" id="GO:0035312">
    <property type="term" value="F:5'-3' DNA exonuclease activity"/>
    <property type="evidence" value="ECO:0007669"/>
    <property type="project" value="TreeGrafter"/>
</dbReference>
<evidence type="ECO:0000313" key="3">
    <source>
        <dbReference type="Proteomes" id="UP000264702"/>
    </source>
</evidence>